<proteinExistence type="predicted"/>
<dbReference type="EMBL" id="JABBHS010000380">
    <property type="protein sequence ID" value="MBU2724006.1"/>
    <property type="molecule type" value="Genomic_DNA"/>
</dbReference>
<reference evidence="2" key="1">
    <citation type="journal article" date="2021" name="ISME J.">
        <title>Genomic evolution of the class Acidithiobacillia: deep-branching Proteobacteria living in extreme acidic conditions.</title>
        <authorList>
            <person name="Moya-Beltran A."/>
            <person name="Beard S."/>
            <person name="Rojas-Villalobos C."/>
            <person name="Issotta F."/>
            <person name="Gallardo Y."/>
            <person name="Ulloa R."/>
            <person name="Giaveno A."/>
            <person name="Degli Esposti M."/>
            <person name="Johnson D.B."/>
            <person name="Quatrini R."/>
        </authorList>
    </citation>
    <scope>NUCLEOTIDE SEQUENCE</scope>
    <source>
        <strain evidence="2">DSM 583</strain>
    </source>
</reference>
<organism evidence="2 3">
    <name type="scientific">Acidithiobacillus ferridurans</name>
    <dbReference type="NCBI Taxonomy" id="1232575"/>
    <lineage>
        <taxon>Bacteria</taxon>
        <taxon>Pseudomonadati</taxon>
        <taxon>Pseudomonadota</taxon>
        <taxon>Acidithiobacillia</taxon>
        <taxon>Acidithiobacillales</taxon>
        <taxon>Acidithiobacillaceae</taxon>
        <taxon>Acidithiobacillus</taxon>
    </lineage>
</organism>
<feature type="domain" description="DUF6444" evidence="1">
    <location>
        <begin position="20"/>
        <end position="79"/>
    </location>
</feature>
<gene>
    <name evidence="2" type="ORF">HF568_12505</name>
</gene>
<name>A0A8X8GDP7_ACIFI</name>
<dbReference type="Proteomes" id="UP000887300">
    <property type="component" value="Unassembled WGS sequence"/>
</dbReference>
<accession>A0A8X8GDP7</accession>
<evidence type="ECO:0000259" key="1">
    <source>
        <dbReference type="Pfam" id="PF20042"/>
    </source>
</evidence>
<evidence type="ECO:0000313" key="3">
    <source>
        <dbReference type="Proteomes" id="UP000887300"/>
    </source>
</evidence>
<dbReference type="RefSeq" id="WP_215886651.1">
    <property type="nucleotide sequence ID" value="NZ_JABBHT010000172.1"/>
</dbReference>
<evidence type="ECO:0000313" key="2">
    <source>
        <dbReference type="EMBL" id="MBU2724006.1"/>
    </source>
</evidence>
<protein>
    <recommendedName>
        <fullName evidence="1">DUF6444 domain-containing protein</fullName>
    </recommendedName>
</protein>
<comment type="caution">
    <text evidence="2">The sequence shown here is derived from an EMBL/GenBank/DDBJ whole genome shotgun (WGS) entry which is preliminary data.</text>
</comment>
<sequence length="115" mass="12571">MDRFDVKCCKLSCHKDDMNQPDLSAMDHAAKVDLIRFLFAENADLKSRIAVLGVRLAKDSHNSSKPPSSDGLHKPAAKSFQGETLLSALERLRPGEQLPSAILLTLCVEGVCYAC</sequence>
<dbReference type="Pfam" id="PF20042">
    <property type="entry name" value="DUF6444"/>
    <property type="match status" value="1"/>
</dbReference>
<dbReference type="InterPro" id="IPR045618">
    <property type="entry name" value="DUF6444"/>
</dbReference>
<dbReference type="AlphaFoldDB" id="A0A8X8GDP7"/>